<protein>
    <recommendedName>
        <fullName evidence="3">ubiquitinyl hydrolase 1</fullName>
        <ecNumber evidence="3">3.4.19.12</ecNumber>
    </recommendedName>
</protein>
<feature type="compositionally biased region" description="Polar residues" evidence="13">
    <location>
        <begin position="105"/>
        <end position="127"/>
    </location>
</feature>
<gene>
    <name evidence="16" type="ORF">ONB1V03_LOCUS2160</name>
</gene>
<dbReference type="PANTHER" id="PTHR13367:SF28">
    <property type="entry name" value="UBIQUITIN THIOESTERASE ZRANB1"/>
    <property type="match status" value="1"/>
</dbReference>
<dbReference type="InterPro" id="IPR001876">
    <property type="entry name" value="Znf_RanBP2"/>
</dbReference>
<evidence type="ECO:0000256" key="5">
    <source>
        <dbReference type="ARBA" id="ARBA00022687"/>
    </source>
</evidence>
<feature type="domain" description="RanBP2-type" evidence="14">
    <location>
        <begin position="73"/>
        <end position="103"/>
    </location>
</feature>
<dbReference type="EMBL" id="CAJPVJ010000467">
    <property type="protein sequence ID" value="CAG2162567.1"/>
    <property type="molecule type" value="Genomic_DNA"/>
</dbReference>
<dbReference type="GO" id="GO:0071947">
    <property type="term" value="P:protein deubiquitination involved in ubiquitin-dependent protein catabolic process"/>
    <property type="evidence" value="ECO:0007669"/>
    <property type="project" value="TreeGrafter"/>
</dbReference>
<dbReference type="EC" id="3.4.19.12" evidence="3"/>
<feature type="compositionally biased region" description="Basic and acidic residues" evidence="13">
    <location>
        <begin position="211"/>
        <end position="223"/>
    </location>
</feature>
<dbReference type="SMART" id="SM00547">
    <property type="entry name" value="ZnF_RBZ"/>
    <property type="match status" value="3"/>
</dbReference>
<dbReference type="AlphaFoldDB" id="A0A7R9LG22"/>
<dbReference type="InterPro" id="IPR049768">
    <property type="entry name" value="ZRANB1_OTU"/>
</dbReference>
<evidence type="ECO:0000256" key="13">
    <source>
        <dbReference type="SAM" id="MobiDB-lite"/>
    </source>
</evidence>
<dbReference type="SUPFAM" id="SSF90209">
    <property type="entry name" value="Ran binding protein zinc finger-like"/>
    <property type="match status" value="2"/>
</dbReference>
<sequence>MADLERKWCCNRCTYHNYSKANKCTMCSALRQSAIQLIIDDNCHQNPSQDIYKMSSLQDSMCDNNQKSSAKNETNMKWWCDVCTFLNHHKSLKCVQCLTPRKTRNTSPKPESDSKQMASNEELSSGHSLDGQPIGSANSNTISSDSYCNDKNKHKKYSSIGVVRGFKWSCSACTYDNWNASKKCVLCLTPRKNATNCGERPQTITSTDSVLDTHSRDDKRRDSPLPPMPAIAANECSNDYNNIINNKINENLSDISSTTNDYIDERSAQRCEQLYDLDLLIGESSRPVAKRVPSDVSRYLAAEIRRLFASGLKQRKGEFGCYFVTEFVTFALPQEIEDLSPPIQQRLFDEYLDRDVQKELEDESPIINWSLELTERLGSRLYALWNRSTGDCLLDSVLQATFGIFDRENSMRKALGDSLSEGSSLLFPRFKEAETLQANLLHFTLDDDQWREDWAVILSLASQPGQSLEQIHIFTLAHILRRPIIVYAIRIVKSFRGDSLGYAGYEGIYLPLLWESSFCWKSPIALGYTRGHFSALVPIEPVPSDEQIGAGANFRSNDDNEVIYLPLVTSEHQLLPLHFLGHNELGREEDIIRQWLDCCVTTGGILAAKQKIPRKPLLVAQMMDEWLDFYRNLPQPSISTADRMSIKTNDFSSDDSDQEI</sequence>
<keyword evidence="6" id="KW-0479">Metal-binding</keyword>
<dbReference type="CDD" id="cd22767">
    <property type="entry name" value="OTU_ZRANB1"/>
    <property type="match status" value="1"/>
</dbReference>
<evidence type="ECO:0000256" key="2">
    <source>
        <dbReference type="ARBA" id="ARBA00005865"/>
    </source>
</evidence>
<dbReference type="GO" id="GO:0005634">
    <property type="term" value="C:nucleus"/>
    <property type="evidence" value="ECO:0007669"/>
    <property type="project" value="TreeGrafter"/>
</dbReference>
<dbReference type="GO" id="GO:0030177">
    <property type="term" value="P:positive regulation of Wnt signaling pathway"/>
    <property type="evidence" value="ECO:0007669"/>
    <property type="project" value="TreeGrafter"/>
</dbReference>
<keyword evidence="17" id="KW-1185">Reference proteome</keyword>
<accession>A0A7R9LG22</accession>
<evidence type="ECO:0000256" key="10">
    <source>
        <dbReference type="ARBA" id="ARBA00022807"/>
    </source>
</evidence>
<dbReference type="GO" id="GO:0016055">
    <property type="term" value="P:Wnt signaling pathway"/>
    <property type="evidence" value="ECO:0007669"/>
    <property type="project" value="UniProtKB-KW"/>
</dbReference>
<dbReference type="PANTHER" id="PTHR13367">
    <property type="entry name" value="UBIQUITIN THIOESTERASE"/>
    <property type="match status" value="1"/>
</dbReference>
<dbReference type="Gene3D" id="4.10.1060.10">
    <property type="entry name" value="Zinc finger, RanBP2-type"/>
    <property type="match status" value="1"/>
</dbReference>
<dbReference type="InterPro" id="IPR036443">
    <property type="entry name" value="Znf_RanBP2_sf"/>
</dbReference>
<dbReference type="InterPro" id="IPR003323">
    <property type="entry name" value="OTU_dom"/>
</dbReference>
<dbReference type="GO" id="GO:1990168">
    <property type="term" value="P:protein K33-linked deubiquitination"/>
    <property type="evidence" value="ECO:0007669"/>
    <property type="project" value="TreeGrafter"/>
</dbReference>
<evidence type="ECO:0000256" key="3">
    <source>
        <dbReference type="ARBA" id="ARBA00012759"/>
    </source>
</evidence>
<feature type="region of interest" description="Disordered" evidence="13">
    <location>
        <begin position="198"/>
        <end position="227"/>
    </location>
</feature>
<dbReference type="Pfam" id="PF02338">
    <property type="entry name" value="OTU"/>
    <property type="match status" value="1"/>
</dbReference>
<keyword evidence="7 12" id="KW-0863">Zinc-finger</keyword>
<evidence type="ECO:0000313" key="16">
    <source>
        <dbReference type="EMBL" id="CAD7639721.1"/>
    </source>
</evidence>
<feature type="domain" description="OTU" evidence="15">
    <location>
        <begin position="381"/>
        <end position="539"/>
    </location>
</feature>
<evidence type="ECO:0000259" key="15">
    <source>
        <dbReference type="PROSITE" id="PS50802"/>
    </source>
</evidence>
<feature type="region of interest" description="Disordered" evidence="13">
    <location>
        <begin position="102"/>
        <end position="136"/>
    </location>
</feature>
<dbReference type="Pfam" id="PF00641">
    <property type="entry name" value="Zn_ribbon_RanBP"/>
    <property type="match status" value="2"/>
</dbReference>
<evidence type="ECO:0000256" key="11">
    <source>
        <dbReference type="ARBA" id="ARBA00022833"/>
    </source>
</evidence>
<dbReference type="GO" id="GO:0035523">
    <property type="term" value="P:protein K29-linked deubiquitination"/>
    <property type="evidence" value="ECO:0007669"/>
    <property type="project" value="TreeGrafter"/>
</dbReference>
<dbReference type="Proteomes" id="UP000728032">
    <property type="component" value="Unassembled WGS sequence"/>
</dbReference>
<feature type="domain" description="RanBP2-type" evidence="14">
    <location>
        <begin position="4"/>
        <end position="33"/>
    </location>
</feature>
<evidence type="ECO:0000256" key="9">
    <source>
        <dbReference type="ARBA" id="ARBA00022801"/>
    </source>
</evidence>
<dbReference type="PROSITE" id="PS50802">
    <property type="entry name" value="OTU"/>
    <property type="match status" value="1"/>
</dbReference>
<dbReference type="InterPro" id="IPR051346">
    <property type="entry name" value="OTU_Deubiquitinase"/>
</dbReference>
<dbReference type="PROSITE" id="PS50199">
    <property type="entry name" value="ZF_RANBP2_2"/>
    <property type="match status" value="3"/>
</dbReference>
<dbReference type="GO" id="GO:0070530">
    <property type="term" value="F:K63-linked polyubiquitin modification-dependent protein binding"/>
    <property type="evidence" value="ECO:0007669"/>
    <property type="project" value="TreeGrafter"/>
</dbReference>
<evidence type="ECO:0000313" key="17">
    <source>
        <dbReference type="Proteomes" id="UP000728032"/>
    </source>
</evidence>
<dbReference type="GO" id="GO:0008270">
    <property type="term" value="F:zinc ion binding"/>
    <property type="evidence" value="ECO:0007669"/>
    <property type="project" value="UniProtKB-KW"/>
</dbReference>
<evidence type="ECO:0000256" key="8">
    <source>
        <dbReference type="ARBA" id="ARBA00022786"/>
    </source>
</evidence>
<name>A0A7R9LG22_9ACAR</name>
<dbReference type="GO" id="GO:0016477">
    <property type="term" value="P:cell migration"/>
    <property type="evidence" value="ECO:0007669"/>
    <property type="project" value="TreeGrafter"/>
</dbReference>
<keyword evidence="10" id="KW-0788">Thiol protease</keyword>
<comment type="catalytic activity">
    <reaction evidence="1">
        <text>Thiol-dependent hydrolysis of ester, thioester, amide, peptide and isopeptide bonds formed by the C-terminal Gly of ubiquitin (a 76-residue protein attached to proteins as an intracellular targeting signal).</text>
        <dbReference type="EC" id="3.4.19.12"/>
    </reaction>
</comment>
<dbReference type="PROSITE" id="PS01358">
    <property type="entry name" value="ZF_RANBP2_1"/>
    <property type="match status" value="3"/>
</dbReference>
<evidence type="ECO:0000256" key="12">
    <source>
        <dbReference type="PROSITE-ProRule" id="PRU00322"/>
    </source>
</evidence>
<dbReference type="GO" id="GO:0004843">
    <property type="term" value="F:cysteine-type deubiquitinase activity"/>
    <property type="evidence" value="ECO:0007669"/>
    <property type="project" value="UniProtKB-EC"/>
</dbReference>
<evidence type="ECO:0000256" key="4">
    <source>
        <dbReference type="ARBA" id="ARBA00022670"/>
    </source>
</evidence>
<evidence type="ECO:0000256" key="7">
    <source>
        <dbReference type="ARBA" id="ARBA00022771"/>
    </source>
</evidence>
<evidence type="ECO:0000259" key="14">
    <source>
        <dbReference type="PROSITE" id="PS50199"/>
    </source>
</evidence>
<evidence type="ECO:0000256" key="6">
    <source>
        <dbReference type="ARBA" id="ARBA00022723"/>
    </source>
</evidence>
<evidence type="ECO:0000256" key="1">
    <source>
        <dbReference type="ARBA" id="ARBA00000707"/>
    </source>
</evidence>
<comment type="similarity">
    <text evidence="2">Belongs to the peptidase C64 family.</text>
</comment>
<dbReference type="GO" id="GO:0007010">
    <property type="term" value="P:cytoskeleton organization"/>
    <property type="evidence" value="ECO:0007669"/>
    <property type="project" value="TreeGrafter"/>
</dbReference>
<keyword evidence="5" id="KW-0879">Wnt signaling pathway</keyword>
<organism evidence="16">
    <name type="scientific">Oppiella nova</name>
    <dbReference type="NCBI Taxonomy" id="334625"/>
    <lineage>
        <taxon>Eukaryota</taxon>
        <taxon>Metazoa</taxon>
        <taxon>Ecdysozoa</taxon>
        <taxon>Arthropoda</taxon>
        <taxon>Chelicerata</taxon>
        <taxon>Arachnida</taxon>
        <taxon>Acari</taxon>
        <taxon>Acariformes</taxon>
        <taxon>Sarcoptiformes</taxon>
        <taxon>Oribatida</taxon>
        <taxon>Brachypylina</taxon>
        <taxon>Oppioidea</taxon>
        <taxon>Oppiidae</taxon>
        <taxon>Oppiella</taxon>
    </lineage>
</organism>
<proteinExistence type="inferred from homology"/>
<dbReference type="OrthoDB" id="6275030at2759"/>
<keyword evidence="8" id="KW-0833">Ubl conjugation pathway</keyword>
<feature type="domain" description="RanBP2-type" evidence="14">
    <location>
        <begin position="163"/>
        <end position="193"/>
    </location>
</feature>
<keyword evidence="11" id="KW-0862">Zinc</keyword>
<reference evidence="16" key="1">
    <citation type="submission" date="2020-11" db="EMBL/GenBank/DDBJ databases">
        <authorList>
            <person name="Tran Van P."/>
        </authorList>
    </citation>
    <scope>NUCLEOTIDE SEQUENCE</scope>
</reference>
<keyword evidence="9" id="KW-0378">Hydrolase</keyword>
<dbReference type="EMBL" id="OC915292">
    <property type="protein sequence ID" value="CAD7639721.1"/>
    <property type="molecule type" value="Genomic_DNA"/>
</dbReference>
<feature type="compositionally biased region" description="Polar residues" evidence="13">
    <location>
        <begin position="198"/>
        <end position="210"/>
    </location>
</feature>
<dbReference type="GO" id="GO:0005737">
    <property type="term" value="C:cytoplasm"/>
    <property type="evidence" value="ECO:0007669"/>
    <property type="project" value="TreeGrafter"/>
</dbReference>
<keyword evidence="4" id="KW-0645">Protease</keyword>
<dbReference type="Gene3D" id="2.30.30.380">
    <property type="entry name" value="Zn-finger domain of Sec23/24"/>
    <property type="match status" value="2"/>
</dbReference>